<evidence type="ECO:0000256" key="1">
    <source>
        <dbReference type="SAM" id="MobiDB-lite"/>
    </source>
</evidence>
<reference evidence="3" key="1">
    <citation type="journal article" date="2020" name="Nature">
        <title>Giant virus diversity and host interactions through global metagenomics.</title>
        <authorList>
            <person name="Schulz F."/>
            <person name="Roux S."/>
            <person name="Paez-Espino D."/>
            <person name="Jungbluth S."/>
            <person name="Walsh D.A."/>
            <person name="Denef V.J."/>
            <person name="McMahon K.D."/>
            <person name="Konstantinidis K.T."/>
            <person name="Eloe-Fadrosh E.A."/>
            <person name="Kyrpides N.C."/>
            <person name="Woyke T."/>
        </authorList>
    </citation>
    <scope>NUCLEOTIDE SEQUENCE</scope>
    <source>
        <strain evidence="3">GVMAG-M-3300025727-45</strain>
    </source>
</reference>
<evidence type="ECO:0000313" key="3">
    <source>
        <dbReference type="EMBL" id="QHT99748.1"/>
    </source>
</evidence>
<feature type="region of interest" description="Disordered" evidence="1">
    <location>
        <begin position="138"/>
        <end position="174"/>
    </location>
</feature>
<feature type="compositionally biased region" description="Acidic residues" evidence="1">
    <location>
        <begin position="82"/>
        <end position="99"/>
    </location>
</feature>
<proteinExistence type="predicted"/>
<accession>A0A6C0J265</accession>
<protein>
    <submittedName>
        <fullName evidence="3">Uncharacterized protein</fullName>
    </submittedName>
</protein>
<dbReference type="EMBL" id="MN740314">
    <property type="protein sequence ID" value="QHT99748.1"/>
    <property type="molecule type" value="Genomic_DNA"/>
</dbReference>
<keyword evidence="2" id="KW-0812">Transmembrane</keyword>
<dbReference type="AlphaFoldDB" id="A0A6C0J265"/>
<keyword evidence="2" id="KW-0472">Membrane</keyword>
<feature type="region of interest" description="Disordered" evidence="1">
    <location>
        <begin position="77"/>
        <end position="105"/>
    </location>
</feature>
<feature type="transmembrane region" description="Helical" evidence="2">
    <location>
        <begin position="12"/>
        <end position="29"/>
    </location>
</feature>
<feature type="compositionally biased region" description="Polar residues" evidence="1">
    <location>
        <begin position="138"/>
        <end position="147"/>
    </location>
</feature>
<evidence type="ECO:0000256" key="2">
    <source>
        <dbReference type="SAM" id="Phobius"/>
    </source>
</evidence>
<organism evidence="3">
    <name type="scientific">viral metagenome</name>
    <dbReference type="NCBI Taxonomy" id="1070528"/>
    <lineage>
        <taxon>unclassified sequences</taxon>
        <taxon>metagenomes</taxon>
        <taxon>organismal metagenomes</taxon>
    </lineage>
</organism>
<keyword evidence="2" id="KW-1133">Transmembrane helix</keyword>
<name>A0A6C0J265_9ZZZZ</name>
<sequence length="174" mass="20230">MLEFLNDDQYHTIILVVLFVVGVMLYLIYRNVNNMSKEISKYNDCMEDLDYRIKNMNYKMNNLMDKLLNGILVEANEKEASKEDEEDDEEEESIDEEESSEKIPSSNIIEIVTSHIKEINYDGIEFSDLPELHDISQPESNATTIDTVDSEEETNTKKHTNIVKRILNNDSQDL</sequence>